<keyword evidence="22" id="KW-1185">Reference proteome</keyword>
<evidence type="ECO:0000256" key="15">
    <source>
        <dbReference type="ARBA" id="ARBA00071867"/>
    </source>
</evidence>
<evidence type="ECO:0000256" key="16">
    <source>
        <dbReference type="ARBA" id="ARBA00075337"/>
    </source>
</evidence>
<dbReference type="GO" id="GO:0000049">
    <property type="term" value="F:tRNA binding"/>
    <property type="evidence" value="ECO:0007669"/>
    <property type="project" value="UniProtKB-UniRule"/>
</dbReference>
<dbReference type="HAMAP" id="MF_00021">
    <property type="entry name" value="ThiI"/>
    <property type="match status" value="1"/>
</dbReference>
<dbReference type="GO" id="GO:0052837">
    <property type="term" value="P:thiazole biosynthetic process"/>
    <property type="evidence" value="ECO:0007669"/>
    <property type="project" value="TreeGrafter"/>
</dbReference>
<dbReference type="GO" id="GO:0005524">
    <property type="term" value="F:ATP binding"/>
    <property type="evidence" value="ECO:0007669"/>
    <property type="project" value="UniProtKB-UniRule"/>
</dbReference>
<dbReference type="OrthoDB" id="9773948at2"/>
<dbReference type="Gene3D" id="3.30.2130.30">
    <property type="match status" value="1"/>
</dbReference>
<dbReference type="SUPFAM" id="SSF52402">
    <property type="entry name" value="Adenine nucleotide alpha hydrolases-like"/>
    <property type="match status" value="1"/>
</dbReference>
<evidence type="ECO:0000256" key="2">
    <source>
        <dbReference type="ARBA" id="ARBA00004948"/>
    </source>
</evidence>
<comment type="pathway">
    <text evidence="2 19">Cofactor biosynthesis; thiamine diphosphate biosynthesis.</text>
</comment>
<dbReference type="RefSeq" id="WP_087357387.1">
    <property type="nucleotide sequence ID" value="NZ_JACJKO010000002.1"/>
</dbReference>
<evidence type="ECO:0000256" key="11">
    <source>
        <dbReference type="ARBA" id="ARBA00052330"/>
    </source>
</evidence>
<accession>A0A1Y4T306</accession>
<comment type="subcellular location">
    <subcellularLocation>
        <location evidence="1 19">Cytoplasm</location>
    </subcellularLocation>
</comment>
<evidence type="ECO:0000256" key="19">
    <source>
        <dbReference type="HAMAP-Rule" id="MF_00021"/>
    </source>
</evidence>
<dbReference type="SMART" id="SM00981">
    <property type="entry name" value="THUMP"/>
    <property type="match status" value="1"/>
</dbReference>
<evidence type="ECO:0000256" key="3">
    <source>
        <dbReference type="ARBA" id="ARBA00022490"/>
    </source>
</evidence>
<dbReference type="InterPro" id="IPR049961">
    <property type="entry name" value="ThiI_N"/>
</dbReference>
<dbReference type="PANTHER" id="PTHR43209:SF1">
    <property type="entry name" value="TRNA SULFURTRANSFERASE"/>
    <property type="match status" value="1"/>
</dbReference>
<keyword evidence="8 19" id="KW-0694">RNA-binding</keyword>
<dbReference type="InterPro" id="IPR020536">
    <property type="entry name" value="ThiI_AANH"/>
</dbReference>
<comment type="function">
    <text evidence="12 19">Catalyzes the ATP-dependent transfer of a sulfur to tRNA to produce 4-thiouridine in position 8 of tRNAs, which functions as a near-UV photosensor. Also catalyzes the transfer of sulfur to the sulfur carrier protein ThiS, forming ThiS-thiocarboxylate. This is a step in the synthesis of thiazole, in the thiamine biosynthesis pathway. The sulfur is donated as persulfide by IscS.</text>
</comment>
<comment type="caution">
    <text evidence="21">The sequence shown here is derived from an EMBL/GenBank/DDBJ whole genome shotgun (WGS) entry which is preliminary data.</text>
</comment>
<comment type="similarity">
    <text evidence="13 19">Belongs to the ThiI family.</text>
</comment>
<keyword evidence="7 19" id="KW-0067">ATP-binding</keyword>
<keyword evidence="6 19" id="KW-0547">Nucleotide-binding</keyword>
<evidence type="ECO:0000256" key="1">
    <source>
        <dbReference type="ARBA" id="ARBA00004496"/>
    </source>
</evidence>
<evidence type="ECO:0000256" key="13">
    <source>
        <dbReference type="ARBA" id="ARBA00061472"/>
    </source>
</evidence>
<dbReference type="NCBIfam" id="TIGR00342">
    <property type="entry name" value="tRNA uracil 4-sulfurtransferase ThiI"/>
    <property type="match status" value="1"/>
</dbReference>
<proteinExistence type="inferred from homology"/>
<dbReference type="Pfam" id="PF02926">
    <property type="entry name" value="THUMP"/>
    <property type="match status" value="1"/>
</dbReference>
<dbReference type="FunFam" id="3.40.50.620:FF:000053">
    <property type="entry name" value="Probable tRNA sulfurtransferase"/>
    <property type="match status" value="1"/>
</dbReference>
<dbReference type="GO" id="GO:0009229">
    <property type="term" value="P:thiamine diphosphate biosynthetic process"/>
    <property type="evidence" value="ECO:0007669"/>
    <property type="project" value="UniProtKB-UniRule"/>
</dbReference>
<keyword evidence="4 19" id="KW-0820">tRNA-binding</keyword>
<organism evidence="21 22">
    <name type="scientific">Massilimicrobiota timonensis</name>
    <dbReference type="NCBI Taxonomy" id="1776392"/>
    <lineage>
        <taxon>Bacteria</taxon>
        <taxon>Bacillati</taxon>
        <taxon>Bacillota</taxon>
        <taxon>Erysipelotrichia</taxon>
        <taxon>Erysipelotrichales</taxon>
        <taxon>Erysipelotrichaceae</taxon>
        <taxon>Massilimicrobiota</taxon>
    </lineage>
</organism>
<evidence type="ECO:0000256" key="6">
    <source>
        <dbReference type="ARBA" id="ARBA00022741"/>
    </source>
</evidence>
<keyword evidence="3 19" id="KW-0963">Cytoplasm</keyword>
<feature type="binding site" evidence="19">
    <location>
        <begin position="182"/>
        <end position="183"/>
    </location>
    <ligand>
        <name>ATP</name>
        <dbReference type="ChEBI" id="CHEBI:30616"/>
    </ligand>
</feature>
<reference evidence="21 22" key="1">
    <citation type="journal article" date="2018" name="BMC Genomics">
        <title>Whole genome sequencing and function prediction of 133 gut anaerobes isolated from chicken caecum in pure cultures.</title>
        <authorList>
            <person name="Medvecky M."/>
            <person name="Cejkova D."/>
            <person name="Polansky O."/>
            <person name="Karasova D."/>
            <person name="Kubasova T."/>
            <person name="Cizek A."/>
            <person name="Rychlik I."/>
        </authorList>
    </citation>
    <scope>NUCLEOTIDE SEQUENCE [LARGE SCALE GENOMIC DNA]</scope>
    <source>
        <strain evidence="21 22">An13</strain>
    </source>
</reference>
<dbReference type="EC" id="2.8.1.4" evidence="14 19"/>
<dbReference type="InterPro" id="IPR014729">
    <property type="entry name" value="Rossmann-like_a/b/a_fold"/>
</dbReference>
<keyword evidence="9 19" id="KW-0784">Thiamine biosynthesis</keyword>
<dbReference type="InterPro" id="IPR050102">
    <property type="entry name" value="tRNA_sulfurtransferase_ThiI"/>
</dbReference>
<dbReference type="Pfam" id="PF02568">
    <property type="entry name" value="ThiI"/>
    <property type="match status" value="1"/>
</dbReference>
<evidence type="ECO:0000256" key="7">
    <source>
        <dbReference type="ARBA" id="ARBA00022840"/>
    </source>
</evidence>
<dbReference type="GO" id="GO:0005829">
    <property type="term" value="C:cytosol"/>
    <property type="evidence" value="ECO:0007669"/>
    <property type="project" value="TreeGrafter"/>
</dbReference>
<evidence type="ECO:0000256" key="10">
    <source>
        <dbReference type="ARBA" id="ARBA00050570"/>
    </source>
</evidence>
<feature type="binding site" evidence="19">
    <location>
        <position position="296"/>
    </location>
    <ligand>
        <name>ATP</name>
        <dbReference type="ChEBI" id="CHEBI:30616"/>
    </ligand>
</feature>
<feature type="binding site" evidence="19">
    <location>
        <begin position="207"/>
        <end position="208"/>
    </location>
    <ligand>
        <name>ATP</name>
        <dbReference type="ChEBI" id="CHEBI:30616"/>
    </ligand>
</feature>
<dbReference type="PROSITE" id="PS51165">
    <property type="entry name" value="THUMP"/>
    <property type="match status" value="1"/>
</dbReference>
<dbReference type="CDD" id="cd11716">
    <property type="entry name" value="THUMP_ThiI"/>
    <property type="match status" value="1"/>
</dbReference>
<dbReference type="InterPro" id="IPR004114">
    <property type="entry name" value="THUMP_dom"/>
</dbReference>
<protein>
    <recommendedName>
        <fullName evidence="15 19">Probable tRNA sulfurtransferase</fullName>
        <ecNumber evidence="14 19">2.8.1.4</ecNumber>
    </recommendedName>
    <alternativeName>
        <fullName evidence="16 19">Sulfur carrier protein ThiS sulfurtransferase</fullName>
    </alternativeName>
    <alternativeName>
        <fullName evidence="17 19">Thiamine biosynthesis protein ThiI</fullName>
    </alternativeName>
    <alternativeName>
        <fullName evidence="18 19">tRNA 4-thiouridine synthase</fullName>
    </alternativeName>
</protein>
<dbReference type="GO" id="GO:0002937">
    <property type="term" value="P:tRNA 4-thiouridine biosynthesis"/>
    <property type="evidence" value="ECO:0007669"/>
    <property type="project" value="TreeGrafter"/>
</dbReference>
<sequence length="398" mass="45321">MECNHILVRFGELTTKGKNRKLFIRKLTQNTKEMLKEFQHLRYDMSFDRLYIILNGENPEAVCEKLQTVFGIHSFSLCYQVESDLEKIKEVCLEVIEKSEGKTFKIQTKRNDKDYPMHSHDINTAIAGHIFHHTSKDLKVDVHHPDILIKVELRKDVTYVMDNVIKGAGGYPVGIGGKALLMLSGGIDSPVAGYLTLKRGVDIECIHYASPPYTNELAREKVLDLVNVLRHYTHGKMTIHIVPFTDLQLAVYDHCDESYAMTIMRRMMYRIAEGVAKKNQCLALVNGESIGQVASQTLESMSVINEVISMPVIRPVACMDKLEIIDVAQKIGTYDISIRPHEDCCTIFTPKQPATKPKSYKAEALEETWDYQSMVNACIDQCETIIVDDHYKEVEDLF</sequence>
<keyword evidence="5 19" id="KW-0808">Transferase</keyword>
<dbReference type="InterPro" id="IPR054173">
    <property type="entry name" value="ThiI_fer"/>
</dbReference>
<dbReference type="Proteomes" id="UP000195305">
    <property type="component" value="Unassembled WGS sequence"/>
</dbReference>
<evidence type="ECO:0000313" key="22">
    <source>
        <dbReference type="Proteomes" id="UP000195305"/>
    </source>
</evidence>
<dbReference type="UniPathway" id="UPA00060"/>
<evidence type="ECO:0000259" key="20">
    <source>
        <dbReference type="PROSITE" id="PS51165"/>
    </source>
</evidence>
<feature type="binding site" evidence="19">
    <location>
        <position position="265"/>
    </location>
    <ligand>
        <name>ATP</name>
        <dbReference type="ChEBI" id="CHEBI:30616"/>
    </ligand>
</feature>
<evidence type="ECO:0000313" key="21">
    <source>
        <dbReference type="EMBL" id="OUQ35572.1"/>
    </source>
</evidence>
<dbReference type="InterPro" id="IPR049962">
    <property type="entry name" value="THUMP_ThiI"/>
</dbReference>
<evidence type="ECO:0000256" key="14">
    <source>
        <dbReference type="ARBA" id="ARBA00066827"/>
    </source>
</evidence>
<feature type="binding site" evidence="19">
    <location>
        <position position="287"/>
    </location>
    <ligand>
        <name>ATP</name>
        <dbReference type="ChEBI" id="CHEBI:30616"/>
    </ligand>
</feature>
<dbReference type="CDD" id="cd01712">
    <property type="entry name" value="PPase_ThiI"/>
    <property type="match status" value="1"/>
</dbReference>
<dbReference type="Pfam" id="PF22025">
    <property type="entry name" value="ThiI_fer"/>
    <property type="match status" value="1"/>
</dbReference>
<comment type="catalytic activity">
    <reaction evidence="10 19">
        <text>[ThiI sulfur-carrier protein]-S-sulfanyl-L-cysteine + a uridine in tRNA + 2 reduced [2Fe-2S]-[ferredoxin] + ATP + H(+) = [ThiI sulfur-carrier protein]-L-cysteine + a 4-thiouridine in tRNA + 2 oxidized [2Fe-2S]-[ferredoxin] + AMP + diphosphate</text>
        <dbReference type="Rhea" id="RHEA:24176"/>
        <dbReference type="Rhea" id="RHEA-COMP:10000"/>
        <dbReference type="Rhea" id="RHEA-COMP:10001"/>
        <dbReference type="Rhea" id="RHEA-COMP:13337"/>
        <dbReference type="Rhea" id="RHEA-COMP:13338"/>
        <dbReference type="Rhea" id="RHEA-COMP:13339"/>
        <dbReference type="Rhea" id="RHEA-COMP:13340"/>
        <dbReference type="ChEBI" id="CHEBI:15378"/>
        <dbReference type="ChEBI" id="CHEBI:29950"/>
        <dbReference type="ChEBI" id="CHEBI:30616"/>
        <dbReference type="ChEBI" id="CHEBI:33019"/>
        <dbReference type="ChEBI" id="CHEBI:33737"/>
        <dbReference type="ChEBI" id="CHEBI:33738"/>
        <dbReference type="ChEBI" id="CHEBI:61963"/>
        <dbReference type="ChEBI" id="CHEBI:65315"/>
        <dbReference type="ChEBI" id="CHEBI:136798"/>
        <dbReference type="ChEBI" id="CHEBI:456215"/>
        <dbReference type="EC" id="2.8.1.4"/>
    </reaction>
</comment>
<name>A0A1Y4T306_9FIRM</name>
<evidence type="ECO:0000256" key="8">
    <source>
        <dbReference type="ARBA" id="ARBA00022884"/>
    </source>
</evidence>
<evidence type="ECO:0000256" key="9">
    <source>
        <dbReference type="ARBA" id="ARBA00022977"/>
    </source>
</evidence>
<dbReference type="Gene3D" id="3.40.50.620">
    <property type="entry name" value="HUPs"/>
    <property type="match status" value="1"/>
</dbReference>
<dbReference type="SUPFAM" id="SSF143437">
    <property type="entry name" value="THUMP domain-like"/>
    <property type="match status" value="1"/>
</dbReference>
<comment type="catalytic activity">
    <reaction evidence="11 19">
        <text>[ThiS sulfur-carrier protein]-C-terminal Gly-Gly-AMP + S-sulfanyl-L-cysteinyl-[cysteine desulfurase] + AH2 = [ThiS sulfur-carrier protein]-C-terminal-Gly-aminoethanethioate + L-cysteinyl-[cysteine desulfurase] + A + AMP + 2 H(+)</text>
        <dbReference type="Rhea" id="RHEA:43340"/>
        <dbReference type="Rhea" id="RHEA-COMP:12157"/>
        <dbReference type="Rhea" id="RHEA-COMP:12158"/>
        <dbReference type="Rhea" id="RHEA-COMP:12910"/>
        <dbReference type="Rhea" id="RHEA-COMP:19908"/>
        <dbReference type="ChEBI" id="CHEBI:13193"/>
        <dbReference type="ChEBI" id="CHEBI:15378"/>
        <dbReference type="ChEBI" id="CHEBI:17499"/>
        <dbReference type="ChEBI" id="CHEBI:29950"/>
        <dbReference type="ChEBI" id="CHEBI:61963"/>
        <dbReference type="ChEBI" id="CHEBI:90618"/>
        <dbReference type="ChEBI" id="CHEBI:232372"/>
        <dbReference type="ChEBI" id="CHEBI:456215"/>
    </reaction>
</comment>
<evidence type="ECO:0000256" key="4">
    <source>
        <dbReference type="ARBA" id="ARBA00022555"/>
    </source>
</evidence>
<gene>
    <name evidence="19" type="primary">thiI</name>
    <name evidence="21" type="ORF">B5E75_03445</name>
</gene>
<dbReference type="GO" id="GO:0009228">
    <property type="term" value="P:thiamine biosynthetic process"/>
    <property type="evidence" value="ECO:0007669"/>
    <property type="project" value="UniProtKB-KW"/>
</dbReference>
<dbReference type="GO" id="GO:0140741">
    <property type="term" value="F:tRNA-uracil-4 sulfurtransferase activity"/>
    <property type="evidence" value="ECO:0007669"/>
    <property type="project" value="UniProtKB-EC"/>
</dbReference>
<dbReference type="AlphaFoldDB" id="A0A1Y4T306"/>
<dbReference type="InterPro" id="IPR003720">
    <property type="entry name" value="tRNA_STrfase"/>
</dbReference>
<dbReference type="GO" id="GO:0004810">
    <property type="term" value="F:CCA tRNA nucleotidyltransferase activity"/>
    <property type="evidence" value="ECO:0007669"/>
    <property type="project" value="InterPro"/>
</dbReference>
<feature type="domain" description="THUMP" evidence="20">
    <location>
        <begin position="60"/>
        <end position="164"/>
    </location>
</feature>
<dbReference type="EMBL" id="NFLJ01000007">
    <property type="protein sequence ID" value="OUQ35572.1"/>
    <property type="molecule type" value="Genomic_DNA"/>
</dbReference>
<evidence type="ECO:0000256" key="5">
    <source>
        <dbReference type="ARBA" id="ARBA00022679"/>
    </source>
</evidence>
<evidence type="ECO:0000256" key="12">
    <source>
        <dbReference type="ARBA" id="ARBA00058382"/>
    </source>
</evidence>
<evidence type="ECO:0000256" key="17">
    <source>
        <dbReference type="ARBA" id="ARBA00077849"/>
    </source>
</evidence>
<dbReference type="PANTHER" id="PTHR43209">
    <property type="entry name" value="TRNA SULFURTRANSFERASE"/>
    <property type="match status" value="1"/>
</dbReference>
<evidence type="ECO:0000256" key="18">
    <source>
        <dbReference type="ARBA" id="ARBA00080570"/>
    </source>
</evidence>